<dbReference type="OrthoDB" id="371155at2"/>
<accession>A0A3P7PDW8</accession>
<keyword evidence="1" id="KW-0812">Transmembrane</keyword>
<sequence>MKTKNTKNFIISTSYLIAFVLFSLMITFIDVKPIGPEESFVGFATLNGWMHNLFGINRTLYNITDWASILAVFIALGFAILGLCQWIKRRSLSYSSLYLLVYISLFI</sequence>
<name>A0A3P7PDW8_9FIRM</name>
<keyword evidence="1" id="KW-1133">Transmembrane helix</keyword>
<feature type="transmembrane region" description="Helical" evidence="1">
    <location>
        <begin position="9"/>
        <end position="29"/>
    </location>
</feature>
<dbReference type="EMBL" id="LR130778">
    <property type="protein sequence ID" value="VDN47108.1"/>
    <property type="molecule type" value="Genomic_DNA"/>
</dbReference>
<dbReference type="Proteomes" id="UP000279029">
    <property type="component" value="Chromosome"/>
</dbReference>
<evidence type="ECO:0000256" key="1">
    <source>
        <dbReference type="SAM" id="Phobius"/>
    </source>
</evidence>
<evidence type="ECO:0000313" key="3">
    <source>
        <dbReference type="Proteomes" id="UP000279029"/>
    </source>
</evidence>
<gene>
    <name evidence="2" type="ORF">PATL70BA_1229</name>
</gene>
<keyword evidence="1" id="KW-0472">Membrane</keyword>
<protein>
    <submittedName>
        <fullName evidence="2">Phosphoesterase PA-phosphatase</fullName>
    </submittedName>
</protein>
<keyword evidence="3" id="KW-1185">Reference proteome</keyword>
<dbReference type="KEGG" id="cbar:PATL70BA_1229"/>
<organism evidence="2 3">
    <name type="scientific">Petrocella atlantisensis</name>
    <dbReference type="NCBI Taxonomy" id="2173034"/>
    <lineage>
        <taxon>Bacteria</taxon>
        <taxon>Bacillati</taxon>
        <taxon>Bacillota</taxon>
        <taxon>Clostridia</taxon>
        <taxon>Lachnospirales</taxon>
        <taxon>Vallitaleaceae</taxon>
        <taxon>Petrocella</taxon>
    </lineage>
</organism>
<reference evidence="2 3" key="1">
    <citation type="submission" date="2018-09" db="EMBL/GenBank/DDBJ databases">
        <authorList>
            <person name="Postec A."/>
        </authorList>
    </citation>
    <scope>NUCLEOTIDE SEQUENCE [LARGE SCALE GENOMIC DNA]</scope>
    <source>
        <strain evidence="2">70B-A</strain>
    </source>
</reference>
<dbReference type="AlphaFoldDB" id="A0A3P7PDW8"/>
<evidence type="ECO:0000313" key="2">
    <source>
        <dbReference type="EMBL" id="VDN47108.1"/>
    </source>
</evidence>
<dbReference type="RefSeq" id="WP_125136495.1">
    <property type="nucleotide sequence ID" value="NZ_LR130778.1"/>
</dbReference>
<proteinExistence type="predicted"/>
<feature type="transmembrane region" description="Helical" evidence="1">
    <location>
        <begin position="66"/>
        <end position="87"/>
    </location>
</feature>